<feature type="binding site" evidence="6">
    <location>
        <position position="70"/>
    </location>
    <ligand>
        <name>FMN</name>
        <dbReference type="ChEBI" id="CHEBI:58210"/>
    </ligand>
</feature>
<dbReference type="InterPro" id="IPR036661">
    <property type="entry name" value="Luciferase-like_sf"/>
</dbReference>
<proteinExistence type="inferred from homology"/>
<keyword evidence="9" id="KW-1185">Reference proteome</keyword>
<feature type="binding site" evidence="6">
    <location>
        <position position="165"/>
    </location>
    <ligand>
        <name>FMN</name>
        <dbReference type="ChEBI" id="CHEBI:58210"/>
    </ligand>
</feature>
<dbReference type="PIRSF" id="PIRSF000337">
    <property type="entry name" value="NTA_MOA"/>
    <property type="match status" value="1"/>
</dbReference>
<evidence type="ECO:0000256" key="3">
    <source>
        <dbReference type="ARBA" id="ARBA00023002"/>
    </source>
</evidence>
<keyword evidence="4 8" id="KW-0503">Monooxygenase</keyword>
<evidence type="ECO:0000313" key="9">
    <source>
        <dbReference type="Proteomes" id="UP000194360"/>
    </source>
</evidence>
<dbReference type="OrthoDB" id="9135350at2"/>
<dbReference type="PANTHER" id="PTHR30011:SF16">
    <property type="entry name" value="C2H2 FINGER DOMAIN TRANSCRIPTION FACTOR (EUROFUNG)-RELATED"/>
    <property type="match status" value="1"/>
</dbReference>
<evidence type="ECO:0000259" key="7">
    <source>
        <dbReference type="Pfam" id="PF00296"/>
    </source>
</evidence>
<keyword evidence="3 8" id="KW-0560">Oxidoreductase</keyword>
<evidence type="ECO:0000313" key="8">
    <source>
        <dbReference type="EMBL" id="OSY38856.1"/>
    </source>
</evidence>
<gene>
    <name evidence="8" type="primary">dmoA_1</name>
    <name evidence="8" type="ORF">BG845_03728</name>
</gene>
<reference evidence="8 9" key="1">
    <citation type="submission" date="2016-09" db="EMBL/GenBank/DDBJ databases">
        <title>Pseudonocardia autotrophica DSM535, a candidate organism with high potential of specific P450 cytochromes.</title>
        <authorList>
            <person name="Grumaz C."/>
            <person name="Vainshtein Y."/>
            <person name="Kirstahler P."/>
            <person name="Sohn K."/>
        </authorList>
    </citation>
    <scope>NUCLEOTIDE SEQUENCE [LARGE SCALE GENOMIC DNA]</scope>
    <source>
        <strain evidence="8 9">DSM 535</strain>
    </source>
</reference>
<evidence type="ECO:0000256" key="5">
    <source>
        <dbReference type="ARBA" id="ARBA00033748"/>
    </source>
</evidence>
<name>A0A1Y2MUI6_PSEAH</name>
<dbReference type="InterPro" id="IPR051260">
    <property type="entry name" value="Diverse_substr_monoxygenases"/>
</dbReference>
<dbReference type="NCBIfam" id="TIGR03860">
    <property type="entry name" value="FMN_nitrolo"/>
    <property type="match status" value="1"/>
</dbReference>
<dbReference type="Proteomes" id="UP000194360">
    <property type="component" value="Unassembled WGS sequence"/>
</dbReference>
<sequence length="474" mass="51888">MISKETTVDSNVANKEILTNAFYMATPSQSWTGLWAHPGSDAMSYNRLGFWTDLARTAERGLIDGIFLADGLGIHDVYRGSPDAIMRAGGMFPVNDPMMMIPAMAAATSDLCFGVTANSSYEPPYLLARRFSTLDHLTEGRVSWNVVTGFQPSAARAMGVEPVRHDQRYDVAEEYMDLMYRLWEQSWEDGAAVRDRERRVFTDPARVHRIRTEGRYACEAFHPCEPSPQRTPFIYSAGASARGMRFAGTHAEAAFMSVSDKGHASRIVDGYRKAAVDAGRGADSVKVFNAITVVVAPTEAEARDIEAQCREFSDGEGNLAMLSGFIGQDLSKYGWDDPVEHVESDAMQSVLDAMTRENGGRTVRIRDIASFSGLAGSEAYVVGSPSQVCDELISWVDGTGIDGFNLVRTIEPGGLRSFTELVVPELQDRGRYKTAYRPGTFREKLFPDGGPHLPADHIGSRYRRTGVAAGGSAS</sequence>
<dbReference type="InterPro" id="IPR016215">
    <property type="entry name" value="NTA_MOA"/>
</dbReference>
<dbReference type="InterPro" id="IPR011251">
    <property type="entry name" value="Luciferase-like_dom"/>
</dbReference>
<feature type="binding site" evidence="6">
    <location>
        <position position="116"/>
    </location>
    <ligand>
        <name>FMN</name>
        <dbReference type="ChEBI" id="CHEBI:58210"/>
    </ligand>
</feature>
<protein>
    <submittedName>
        <fullName evidence="8">Dimethyl-sulfide monooxygenase</fullName>
        <ecNumber evidence="8">1.14.13.131</ecNumber>
    </submittedName>
</protein>
<comment type="caution">
    <text evidence="8">The sequence shown here is derived from an EMBL/GenBank/DDBJ whole genome shotgun (WGS) entry which is preliminary data.</text>
</comment>
<dbReference type="AlphaFoldDB" id="A0A1Y2MUI6"/>
<evidence type="ECO:0000256" key="1">
    <source>
        <dbReference type="ARBA" id="ARBA00022630"/>
    </source>
</evidence>
<comment type="similarity">
    <text evidence="5">Belongs to the NtaA/SnaA/DszA monooxygenase family.</text>
</comment>
<accession>A0A1Y2MUI6</accession>
<dbReference type="EMBL" id="MIGB01000020">
    <property type="protein sequence ID" value="OSY38856.1"/>
    <property type="molecule type" value="Genomic_DNA"/>
</dbReference>
<organism evidence="8 9">
    <name type="scientific">Pseudonocardia autotrophica</name>
    <name type="common">Amycolata autotrophica</name>
    <name type="synonym">Nocardia autotrophica</name>
    <dbReference type="NCBI Taxonomy" id="2074"/>
    <lineage>
        <taxon>Bacteria</taxon>
        <taxon>Bacillati</taxon>
        <taxon>Actinomycetota</taxon>
        <taxon>Actinomycetes</taxon>
        <taxon>Pseudonocardiales</taxon>
        <taxon>Pseudonocardiaceae</taxon>
        <taxon>Pseudonocardia</taxon>
    </lineage>
</organism>
<dbReference type="STRING" id="2074.BG845_03728"/>
<dbReference type="GO" id="GO:0018633">
    <property type="term" value="F:dimethyl sulfide monooxygenase activity"/>
    <property type="evidence" value="ECO:0007669"/>
    <property type="project" value="UniProtKB-EC"/>
</dbReference>
<evidence type="ECO:0000256" key="2">
    <source>
        <dbReference type="ARBA" id="ARBA00022643"/>
    </source>
</evidence>
<dbReference type="EC" id="1.14.13.131" evidence="8"/>
<keyword evidence="1 6" id="KW-0285">Flavoprotein</keyword>
<keyword evidence="2 6" id="KW-0288">FMN</keyword>
<evidence type="ECO:0000256" key="6">
    <source>
        <dbReference type="PIRSR" id="PIRSR000337-1"/>
    </source>
</evidence>
<dbReference type="Gene3D" id="3.20.20.30">
    <property type="entry name" value="Luciferase-like domain"/>
    <property type="match status" value="1"/>
</dbReference>
<feature type="binding site" evidence="6">
    <location>
        <position position="169"/>
    </location>
    <ligand>
        <name>FMN</name>
        <dbReference type="ChEBI" id="CHEBI:58210"/>
    </ligand>
</feature>
<dbReference type="SUPFAM" id="SSF51679">
    <property type="entry name" value="Bacterial luciferase-like"/>
    <property type="match status" value="1"/>
</dbReference>
<feature type="domain" description="Luciferase-like" evidence="7">
    <location>
        <begin position="41"/>
        <end position="397"/>
    </location>
</feature>
<dbReference type="Pfam" id="PF00296">
    <property type="entry name" value="Bac_luciferase"/>
    <property type="match status" value="1"/>
</dbReference>
<evidence type="ECO:0000256" key="4">
    <source>
        <dbReference type="ARBA" id="ARBA00023033"/>
    </source>
</evidence>
<dbReference type="PANTHER" id="PTHR30011">
    <property type="entry name" value="ALKANESULFONATE MONOOXYGENASE-RELATED"/>
    <property type="match status" value="1"/>
</dbReference>
<feature type="binding site" evidence="6">
    <location>
        <position position="240"/>
    </location>
    <ligand>
        <name>FMN</name>
        <dbReference type="ChEBI" id="CHEBI:58210"/>
    </ligand>
</feature>